<evidence type="ECO:0000313" key="4">
    <source>
        <dbReference type="Proteomes" id="UP000663836"/>
    </source>
</evidence>
<dbReference type="PANTHER" id="PTHR45749">
    <property type="match status" value="1"/>
</dbReference>
<dbReference type="AlphaFoldDB" id="A0A819QNQ1"/>
<dbReference type="SMART" id="SM00597">
    <property type="entry name" value="ZnF_TTF"/>
    <property type="match status" value="1"/>
</dbReference>
<organism evidence="3 4">
    <name type="scientific">Rotaria sordida</name>
    <dbReference type="NCBI Taxonomy" id="392033"/>
    <lineage>
        <taxon>Eukaryota</taxon>
        <taxon>Metazoa</taxon>
        <taxon>Spiralia</taxon>
        <taxon>Gnathifera</taxon>
        <taxon>Rotifera</taxon>
        <taxon>Eurotatoria</taxon>
        <taxon>Bdelloidea</taxon>
        <taxon>Philodinida</taxon>
        <taxon>Philodinidae</taxon>
        <taxon>Rotaria</taxon>
    </lineage>
</organism>
<comment type="caution">
    <text evidence="3">The sequence shown here is derived from an EMBL/GenBank/DDBJ whole genome shotgun (WGS) entry which is preliminary data.</text>
</comment>
<dbReference type="Pfam" id="PF14291">
    <property type="entry name" value="DUF4371"/>
    <property type="match status" value="1"/>
</dbReference>
<dbReference type="Pfam" id="PF05699">
    <property type="entry name" value="Dimer_Tnp_hAT"/>
    <property type="match status" value="1"/>
</dbReference>
<gene>
    <name evidence="3" type="ORF">JBS370_LOCUS28034</name>
    <name evidence="2" type="ORF">ZHD862_LOCUS32761</name>
</gene>
<dbReference type="GO" id="GO:0046983">
    <property type="term" value="F:protein dimerization activity"/>
    <property type="evidence" value="ECO:0007669"/>
    <property type="project" value="InterPro"/>
</dbReference>
<evidence type="ECO:0000313" key="3">
    <source>
        <dbReference type="EMBL" id="CAF4032396.1"/>
    </source>
</evidence>
<dbReference type="InterPro" id="IPR025398">
    <property type="entry name" value="DUF4371"/>
</dbReference>
<sequence length="1256" mass="145689">MHSKSPSTKRHHNNKVGNDIFQYFKRTKTNEKTATTESTLTSQDNLTSNAQLNMLGIVENVEESTTARVVAANRSSSEANEHIHTDESEKENYIIPASTSHMQSATSTTATATTLNCPYDNNYLNEIGVKLRIMETLLHPCQRLIKLSTSIDICPEVFVEETKIFVDKLLEAGSDLKTLCTDIISETEIKRNRITIMDSKEDELVNRDPGYYDVGYIFSGNQLRYLVSVGPLQVKLEEYPKNRKLHATGKTWKFASKWYDEYPYLEYSVKRDSAFCFTCRLFPDGPGSEKHTDAWVSNGVATWNKMKSQGINKKGKLEQHFSSASHKSSADRYLNFKNKKLHVDLMLDSNRMKEDQEQEMILQLNKQVIVTLLDSARYLARQGLAFRRNPESEGNFVQLVYLQRRNNQVFNDWFLKMKLEKYQVSYLSHQSQNEYIQLLGEAVESLVIEEINKSPFISIMADSTPDTSHREMYSIVIRFTKNYQIEERLLSVQELPSKVGQDICLLLLKTLQRKGISTEKLVAQCYDNAPNMGGIHKGVQACVTNHLNREILHIPCGAHNSNLAVEYACVCSIEYINLFMLLQELYNYFTLSIKRCHVLREAFDKSPYALHIKSLSDTRWTANYESIHAVIESYDEIIYCFHLIEEGEQFDKESKLQGKNLRSKFISYEIIVLLKFMENITRTTNSLTVHLQSKQLDILSSMELITNTLKLIKMMRNDDQSLKNILLLGEKHIEPYDVDIDKEFNRLHRFRQPSCRIDPKPAKVVQLTRESFYLKLFRVILDHLYTMYSDFLNVLNEKLKWFINVTPGRIENLRLNECKHMCGIIPKLTSPSLLFTEFQLLSDQIKECDDMNGISKLLQQFGHLYPKVSSVYNYILTLPITTATNERSFSKMKMIKNYLRATLTNDKLEYLLLCSVEHDLLDKLDVSKLTEQWRTERNGKRLWPHEQWSERDLVNYPPYKLREVLNAVRWYCVPETWFKFCYDKTDVTGSYMFFYGLLIYGFNKEHTVLWYDFTEYLILAAAVITVVKKLGPTVGDVFRDWHQEEVDRYTSVVNNSKAIAGKMLHAYEESLEQAKSIDRLINIKMKKLNIRQSGIGTLMKYRPFISSDSKYVFTIGDRCIYVWIVKTGECLRLINNNSNSSDQQSIISMAINPTNQLQLCVGEQNGNINIWNYAARILIHTIKVEMELVELYSISNNVYSLHRIESICRNQKCLPIVLFDKLSCLPTYISFDQKGELCVFVNNGGTIIYLFIKYNK</sequence>
<feature type="domain" description="TTF-type" evidence="1">
    <location>
        <begin position="250"/>
        <end position="358"/>
    </location>
</feature>
<evidence type="ECO:0000259" key="1">
    <source>
        <dbReference type="SMART" id="SM00597"/>
    </source>
</evidence>
<protein>
    <recommendedName>
        <fullName evidence="1">TTF-type domain-containing protein</fullName>
    </recommendedName>
</protein>
<dbReference type="EMBL" id="CAJOBD010005478">
    <property type="protein sequence ID" value="CAF4032396.1"/>
    <property type="molecule type" value="Genomic_DNA"/>
</dbReference>
<dbReference type="SUPFAM" id="SSF50978">
    <property type="entry name" value="WD40 repeat-like"/>
    <property type="match status" value="1"/>
</dbReference>
<accession>A0A819QNQ1</accession>
<name>A0A819QNQ1_9BILA</name>
<dbReference type="InterPro" id="IPR012337">
    <property type="entry name" value="RNaseH-like_sf"/>
</dbReference>
<dbReference type="SUPFAM" id="SSF53098">
    <property type="entry name" value="Ribonuclease H-like"/>
    <property type="match status" value="1"/>
</dbReference>
<reference evidence="3" key="1">
    <citation type="submission" date="2021-02" db="EMBL/GenBank/DDBJ databases">
        <authorList>
            <person name="Nowell W R."/>
        </authorList>
    </citation>
    <scope>NUCLEOTIDE SEQUENCE</scope>
</reference>
<evidence type="ECO:0000313" key="2">
    <source>
        <dbReference type="EMBL" id="CAF1393772.1"/>
    </source>
</evidence>
<dbReference type="EMBL" id="CAJNOT010003641">
    <property type="protein sequence ID" value="CAF1393772.1"/>
    <property type="molecule type" value="Genomic_DNA"/>
</dbReference>
<dbReference type="InterPro" id="IPR036322">
    <property type="entry name" value="WD40_repeat_dom_sf"/>
</dbReference>
<dbReference type="InterPro" id="IPR006580">
    <property type="entry name" value="Znf_TTF"/>
</dbReference>
<dbReference type="Proteomes" id="UP000663836">
    <property type="component" value="Unassembled WGS sequence"/>
</dbReference>
<dbReference type="InterPro" id="IPR015943">
    <property type="entry name" value="WD40/YVTN_repeat-like_dom_sf"/>
</dbReference>
<dbReference type="PANTHER" id="PTHR45749:SF21">
    <property type="entry name" value="DUF4371 DOMAIN-CONTAINING PROTEIN"/>
    <property type="match status" value="1"/>
</dbReference>
<dbReference type="Proteomes" id="UP000663864">
    <property type="component" value="Unassembled WGS sequence"/>
</dbReference>
<proteinExistence type="predicted"/>
<dbReference type="Gene3D" id="2.130.10.10">
    <property type="entry name" value="YVTN repeat-like/Quinoprotein amine dehydrogenase"/>
    <property type="match status" value="1"/>
</dbReference>
<dbReference type="InterPro" id="IPR008906">
    <property type="entry name" value="HATC_C_dom"/>
</dbReference>